<sequence>MNRSSIYMKISFFAFAFLCYVQQVLAQASADTSLRWQSGYMDIHHINTGRGNSTFFIFPDGTTMLLDAGDLNATAFLRKNAPLKVAPARPNDSKTAGKWIAEYIRQAMPGGRSPELDYLVISHFHADHYGDLTERSKPAAGQPFQRTGITEVGDLVPIKTIIDRGYPAYNFPVDLRKYYTEDGSTFLNYVAFVEAKVRQGAKAEMMLAGSNSQLVLRQRPADFPTFRVQNVKANGTIWAGADTKTFIHFTADSVVNKQGKFNENPLCLAFKISYGPFDYFTGADNTGLRGYGLPLWFDTETPMARVVGPVDAMTLNHHGNRDASNETFLQSLNPAIVIQQSWCSDQPGQEVMHRLGSPALGRKREAFALHLLPESQNYLGFWLKATYRSTEGHVLIRVLPGGTQFWVGVLDDMNPTLTVKQWRGPFSATK</sequence>
<dbReference type="GO" id="GO:0016787">
    <property type="term" value="F:hydrolase activity"/>
    <property type="evidence" value="ECO:0007669"/>
    <property type="project" value="UniProtKB-KW"/>
</dbReference>
<dbReference type="EMBL" id="CP045997">
    <property type="protein sequence ID" value="QHV98143.1"/>
    <property type="molecule type" value="Genomic_DNA"/>
</dbReference>
<keyword evidence="2" id="KW-0378">Hydrolase</keyword>
<gene>
    <name evidence="2" type="ORF">GJR95_25445</name>
</gene>
<proteinExistence type="predicted"/>
<dbReference type="AlphaFoldDB" id="A0A6P1VYC3"/>
<feature type="signal peptide" evidence="1">
    <location>
        <begin position="1"/>
        <end position="26"/>
    </location>
</feature>
<keyword evidence="1" id="KW-0732">Signal</keyword>
<accession>A0A6P1VYC3</accession>
<name>A0A6P1VYC3_9BACT</name>
<dbReference type="SUPFAM" id="SSF56281">
    <property type="entry name" value="Metallo-hydrolase/oxidoreductase"/>
    <property type="match status" value="1"/>
</dbReference>
<reference evidence="2 3" key="1">
    <citation type="submission" date="2019-11" db="EMBL/GenBank/DDBJ databases">
        <title>Spirosoma endbachense sp. nov., isolated from a natural salt meadow.</title>
        <authorList>
            <person name="Rojas J."/>
            <person name="Ambika Manirajan B."/>
            <person name="Ratering S."/>
            <person name="Suarez C."/>
            <person name="Geissler-Plaum R."/>
            <person name="Schnell S."/>
        </authorList>
    </citation>
    <scope>NUCLEOTIDE SEQUENCE [LARGE SCALE GENOMIC DNA]</scope>
    <source>
        <strain evidence="2 3">I-24</strain>
    </source>
</reference>
<evidence type="ECO:0000313" key="3">
    <source>
        <dbReference type="Proteomes" id="UP000464577"/>
    </source>
</evidence>
<dbReference type="KEGG" id="senf:GJR95_25445"/>
<dbReference type="InterPro" id="IPR052159">
    <property type="entry name" value="Competence_DNA_uptake"/>
</dbReference>
<feature type="chain" id="PRO_5026734483" evidence="1">
    <location>
        <begin position="27"/>
        <end position="430"/>
    </location>
</feature>
<evidence type="ECO:0000256" key="1">
    <source>
        <dbReference type="SAM" id="SignalP"/>
    </source>
</evidence>
<dbReference type="Proteomes" id="UP000464577">
    <property type="component" value="Chromosome"/>
</dbReference>
<protein>
    <submittedName>
        <fullName evidence="2">MBL fold metallo-hydrolase</fullName>
    </submittedName>
</protein>
<organism evidence="2 3">
    <name type="scientific">Spirosoma endbachense</name>
    <dbReference type="NCBI Taxonomy" id="2666025"/>
    <lineage>
        <taxon>Bacteria</taxon>
        <taxon>Pseudomonadati</taxon>
        <taxon>Bacteroidota</taxon>
        <taxon>Cytophagia</taxon>
        <taxon>Cytophagales</taxon>
        <taxon>Cytophagaceae</taxon>
        <taxon>Spirosoma</taxon>
    </lineage>
</organism>
<dbReference type="Gene3D" id="3.60.15.10">
    <property type="entry name" value="Ribonuclease Z/Hydroxyacylglutathione hydrolase-like"/>
    <property type="match status" value="1"/>
</dbReference>
<keyword evidence="3" id="KW-1185">Reference proteome</keyword>
<dbReference type="PANTHER" id="PTHR30619:SF1">
    <property type="entry name" value="RECOMBINATION PROTEIN 2"/>
    <property type="match status" value="1"/>
</dbReference>
<evidence type="ECO:0000313" key="2">
    <source>
        <dbReference type="EMBL" id="QHV98143.1"/>
    </source>
</evidence>
<dbReference type="InterPro" id="IPR036866">
    <property type="entry name" value="RibonucZ/Hydroxyglut_hydro"/>
</dbReference>
<dbReference type="PANTHER" id="PTHR30619">
    <property type="entry name" value="DNA INTERNALIZATION/COMPETENCE PROTEIN COMEC/REC2"/>
    <property type="match status" value="1"/>
</dbReference>